<evidence type="ECO:0000313" key="4">
    <source>
        <dbReference type="WBParaSite" id="SBAD_0001011201-mRNA-1"/>
    </source>
</evidence>
<sequence length="87" mass="10052">MKDEEGDVDDQQPKKSKVGPIFRGSARPPDKWGRKENEELENLRRNLEPPKYIEQVKIEGAKPPMEPVPVDESILQEAEQQPEDEEE</sequence>
<dbReference type="Proteomes" id="UP000270296">
    <property type="component" value="Unassembled WGS sequence"/>
</dbReference>
<evidence type="ECO:0000313" key="3">
    <source>
        <dbReference type="Proteomes" id="UP000270296"/>
    </source>
</evidence>
<dbReference type="EMBL" id="UZAM01013130">
    <property type="protein sequence ID" value="VDP25716.1"/>
    <property type="molecule type" value="Genomic_DNA"/>
</dbReference>
<reference evidence="4" key="1">
    <citation type="submission" date="2016-06" db="UniProtKB">
        <authorList>
            <consortium name="WormBaseParasite"/>
        </authorList>
    </citation>
    <scope>IDENTIFICATION</scope>
</reference>
<feature type="compositionally biased region" description="Basic and acidic residues" evidence="1">
    <location>
        <begin position="28"/>
        <end position="43"/>
    </location>
</feature>
<dbReference type="OrthoDB" id="330499at2759"/>
<dbReference type="AlphaFoldDB" id="A0A183J1L4"/>
<evidence type="ECO:0000256" key="1">
    <source>
        <dbReference type="SAM" id="MobiDB-lite"/>
    </source>
</evidence>
<proteinExistence type="predicted"/>
<protein>
    <submittedName>
        <fullName evidence="2 4">Uncharacterized protein</fullName>
    </submittedName>
</protein>
<evidence type="ECO:0000313" key="2">
    <source>
        <dbReference type="EMBL" id="VDP25716.1"/>
    </source>
</evidence>
<dbReference type="WBParaSite" id="SBAD_0001011201-mRNA-1">
    <property type="protein sequence ID" value="SBAD_0001011201-mRNA-1"/>
    <property type="gene ID" value="SBAD_0001011201"/>
</dbReference>
<feature type="region of interest" description="Disordered" evidence="1">
    <location>
        <begin position="1"/>
        <end position="43"/>
    </location>
</feature>
<feature type="compositionally biased region" description="Acidic residues" evidence="1">
    <location>
        <begin position="1"/>
        <end position="10"/>
    </location>
</feature>
<organism evidence="4">
    <name type="scientific">Soboliphyme baturini</name>
    <dbReference type="NCBI Taxonomy" id="241478"/>
    <lineage>
        <taxon>Eukaryota</taxon>
        <taxon>Metazoa</taxon>
        <taxon>Ecdysozoa</taxon>
        <taxon>Nematoda</taxon>
        <taxon>Enoplea</taxon>
        <taxon>Dorylaimia</taxon>
        <taxon>Dioctophymatida</taxon>
        <taxon>Dioctophymatoidea</taxon>
        <taxon>Soboliphymatidae</taxon>
        <taxon>Soboliphyme</taxon>
    </lineage>
</organism>
<gene>
    <name evidence="2" type="ORF">SBAD_LOCUS9760</name>
</gene>
<accession>A0A183J1L4</accession>
<name>A0A183J1L4_9BILA</name>
<keyword evidence="3" id="KW-1185">Reference proteome</keyword>
<feature type="region of interest" description="Disordered" evidence="1">
    <location>
        <begin position="59"/>
        <end position="87"/>
    </location>
</feature>
<reference evidence="2 3" key="2">
    <citation type="submission" date="2018-11" db="EMBL/GenBank/DDBJ databases">
        <authorList>
            <consortium name="Pathogen Informatics"/>
        </authorList>
    </citation>
    <scope>NUCLEOTIDE SEQUENCE [LARGE SCALE GENOMIC DNA]</scope>
</reference>